<accession>A0A5C5VR03</accession>
<name>A0A5C5VR03_9PLAN</name>
<reference evidence="2 3" key="1">
    <citation type="submission" date="2019-02" db="EMBL/GenBank/DDBJ databases">
        <title>Deep-cultivation of Planctomycetes and their phenomic and genomic characterization uncovers novel biology.</title>
        <authorList>
            <person name="Wiegand S."/>
            <person name="Jogler M."/>
            <person name="Boedeker C."/>
            <person name="Pinto D."/>
            <person name="Vollmers J."/>
            <person name="Rivas-Marin E."/>
            <person name="Kohn T."/>
            <person name="Peeters S.H."/>
            <person name="Heuer A."/>
            <person name="Rast P."/>
            <person name="Oberbeckmann S."/>
            <person name="Bunk B."/>
            <person name="Jeske O."/>
            <person name="Meyerdierks A."/>
            <person name="Storesund J.E."/>
            <person name="Kallscheuer N."/>
            <person name="Luecker S."/>
            <person name="Lage O.M."/>
            <person name="Pohl T."/>
            <person name="Merkel B.J."/>
            <person name="Hornburger P."/>
            <person name="Mueller R.-W."/>
            <person name="Bruemmer F."/>
            <person name="Labrenz M."/>
            <person name="Spormann A.M."/>
            <person name="Op Den Camp H."/>
            <person name="Overmann J."/>
            <person name="Amann R."/>
            <person name="Jetten M.S.M."/>
            <person name="Mascher T."/>
            <person name="Medema M.H."/>
            <person name="Devos D.P."/>
            <person name="Kaster A.-K."/>
            <person name="Ovreas L."/>
            <person name="Rohde M."/>
            <person name="Galperin M.Y."/>
            <person name="Jogler C."/>
        </authorList>
    </citation>
    <scope>NUCLEOTIDE SEQUENCE [LARGE SCALE GENOMIC DNA]</scope>
    <source>
        <strain evidence="2 3">KOR42</strain>
    </source>
</reference>
<dbReference type="Proteomes" id="UP000317243">
    <property type="component" value="Unassembled WGS sequence"/>
</dbReference>
<dbReference type="RefSeq" id="WP_146512298.1">
    <property type="nucleotide sequence ID" value="NZ_SIHI01000055.1"/>
</dbReference>
<protein>
    <submittedName>
        <fullName evidence="2">Uncharacterized protein</fullName>
    </submittedName>
</protein>
<evidence type="ECO:0000313" key="3">
    <source>
        <dbReference type="Proteomes" id="UP000317243"/>
    </source>
</evidence>
<keyword evidence="1" id="KW-0732">Signal</keyword>
<feature type="signal peptide" evidence="1">
    <location>
        <begin position="1"/>
        <end position="24"/>
    </location>
</feature>
<keyword evidence="3" id="KW-1185">Reference proteome</keyword>
<organism evidence="2 3">
    <name type="scientific">Thalassoglobus neptunius</name>
    <dbReference type="NCBI Taxonomy" id="1938619"/>
    <lineage>
        <taxon>Bacteria</taxon>
        <taxon>Pseudomonadati</taxon>
        <taxon>Planctomycetota</taxon>
        <taxon>Planctomycetia</taxon>
        <taxon>Planctomycetales</taxon>
        <taxon>Planctomycetaceae</taxon>
        <taxon>Thalassoglobus</taxon>
    </lineage>
</organism>
<feature type="chain" id="PRO_5022808333" evidence="1">
    <location>
        <begin position="25"/>
        <end position="251"/>
    </location>
</feature>
<gene>
    <name evidence="2" type="ORF">KOR42_49940</name>
</gene>
<dbReference type="AlphaFoldDB" id="A0A5C5VR03"/>
<dbReference type="OrthoDB" id="289541at2"/>
<sequence length="251" mass="27001" precursor="true">MSLTKALLAVAIFGVGISSGTAHAGLELEVYSQDFNNLNGTSAFVDAGSVLGTEWTFQSPNQGRARVRDWSASRGGVLILDDRVDNGANALSEAILNVNLSSVTNVKLSFQHYDANDEEHPMGTSMFTGSKNADGVSISSDGVNWFPIVDFDQFNNSWKTYDVDLTAFAASAASSLLDLNGNLQIKFQQYDNWSYNADGRGFDNILIKGETVDSSLTVPEPATASLFVMAIGGLAGSQTLKRRHRRSSQKS</sequence>
<evidence type="ECO:0000313" key="2">
    <source>
        <dbReference type="EMBL" id="TWT40099.1"/>
    </source>
</evidence>
<proteinExistence type="predicted"/>
<dbReference type="EMBL" id="SIHI01000055">
    <property type="protein sequence ID" value="TWT40099.1"/>
    <property type="molecule type" value="Genomic_DNA"/>
</dbReference>
<evidence type="ECO:0000256" key="1">
    <source>
        <dbReference type="SAM" id="SignalP"/>
    </source>
</evidence>
<comment type="caution">
    <text evidence="2">The sequence shown here is derived from an EMBL/GenBank/DDBJ whole genome shotgun (WGS) entry which is preliminary data.</text>
</comment>